<organism evidence="2">
    <name type="scientific">Cacopsylla melanoneura</name>
    <dbReference type="NCBI Taxonomy" id="428564"/>
    <lineage>
        <taxon>Eukaryota</taxon>
        <taxon>Metazoa</taxon>
        <taxon>Ecdysozoa</taxon>
        <taxon>Arthropoda</taxon>
        <taxon>Hexapoda</taxon>
        <taxon>Insecta</taxon>
        <taxon>Pterygota</taxon>
        <taxon>Neoptera</taxon>
        <taxon>Paraneoptera</taxon>
        <taxon>Hemiptera</taxon>
        <taxon>Sternorrhyncha</taxon>
        <taxon>Psylloidea</taxon>
        <taxon>Psyllidae</taxon>
        <taxon>Psyllinae</taxon>
        <taxon>Cacopsylla</taxon>
    </lineage>
</organism>
<protein>
    <submittedName>
        <fullName evidence="2">Uncharacterized protein</fullName>
    </submittedName>
</protein>
<name>A0A8D8XRU5_9HEMI</name>
<feature type="transmembrane region" description="Helical" evidence="1">
    <location>
        <begin position="76"/>
        <end position="96"/>
    </location>
</feature>
<evidence type="ECO:0000313" key="2">
    <source>
        <dbReference type="EMBL" id="CAG6707117.1"/>
    </source>
</evidence>
<keyword evidence="1" id="KW-0472">Membrane</keyword>
<keyword evidence="1" id="KW-0812">Transmembrane</keyword>
<dbReference type="EMBL" id="HBUF01343809">
    <property type="protein sequence ID" value="CAG6707117.1"/>
    <property type="molecule type" value="Transcribed_RNA"/>
</dbReference>
<keyword evidence="1" id="KW-1133">Transmembrane helix</keyword>
<feature type="transmembrane region" description="Helical" evidence="1">
    <location>
        <begin position="6"/>
        <end position="23"/>
    </location>
</feature>
<sequence>MFGVYLFASLSISALVVFTTLSRHRPTRPNEAFTCIERPIHYELFLALKTKIKICELHFIYLLVDLCRSSDILNSIAYVVSLLLPLFSLCHVFPFIHCFIHSFIISYIVSIHFFYIICWIKIYV</sequence>
<reference evidence="2" key="1">
    <citation type="submission" date="2021-05" db="EMBL/GenBank/DDBJ databases">
        <authorList>
            <person name="Alioto T."/>
            <person name="Alioto T."/>
            <person name="Gomez Garrido J."/>
        </authorList>
    </citation>
    <scope>NUCLEOTIDE SEQUENCE</scope>
</reference>
<dbReference type="AlphaFoldDB" id="A0A8D8XRU5"/>
<accession>A0A8D8XRU5</accession>
<feature type="transmembrane region" description="Helical" evidence="1">
    <location>
        <begin position="103"/>
        <end position="122"/>
    </location>
</feature>
<evidence type="ECO:0000256" key="1">
    <source>
        <dbReference type="SAM" id="Phobius"/>
    </source>
</evidence>
<proteinExistence type="predicted"/>